<comment type="caution">
    <text evidence="2">The sequence shown here is derived from an EMBL/GenBank/DDBJ whole genome shotgun (WGS) entry which is preliminary data.</text>
</comment>
<reference evidence="3" key="1">
    <citation type="journal article" date="2019" name="Int. J. Syst. Evol. Microbiol.">
        <title>The Global Catalogue of Microorganisms (GCM) 10K type strain sequencing project: providing services to taxonomists for standard genome sequencing and annotation.</title>
        <authorList>
            <consortium name="The Broad Institute Genomics Platform"/>
            <consortium name="The Broad Institute Genome Sequencing Center for Infectious Disease"/>
            <person name="Wu L."/>
            <person name="Ma J."/>
        </authorList>
    </citation>
    <scope>NUCLEOTIDE SEQUENCE [LARGE SCALE GENOMIC DNA]</scope>
    <source>
        <strain evidence="3">CGMCC 4.7405</strain>
    </source>
</reference>
<dbReference type="InterPro" id="IPR036689">
    <property type="entry name" value="ESAT-6-like_sf"/>
</dbReference>
<dbReference type="Proteomes" id="UP001595690">
    <property type="component" value="Unassembled WGS sequence"/>
</dbReference>
<dbReference type="SUPFAM" id="SSF140453">
    <property type="entry name" value="EsxAB dimer-like"/>
    <property type="match status" value="1"/>
</dbReference>
<dbReference type="InterPro" id="IPR010310">
    <property type="entry name" value="T7SS_ESAT-6-like"/>
</dbReference>
<dbReference type="NCBIfam" id="TIGR03930">
    <property type="entry name" value="WXG100_ESAT6"/>
    <property type="match status" value="1"/>
</dbReference>
<evidence type="ECO:0000313" key="3">
    <source>
        <dbReference type="Proteomes" id="UP001595690"/>
    </source>
</evidence>
<accession>A0ABV8BNZ9</accession>
<organism evidence="2 3">
    <name type="scientific">Lentzea rhizosphaerae</name>
    <dbReference type="NCBI Taxonomy" id="2041025"/>
    <lineage>
        <taxon>Bacteria</taxon>
        <taxon>Bacillati</taxon>
        <taxon>Actinomycetota</taxon>
        <taxon>Actinomycetes</taxon>
        <taxon>Pseudonocardiales</taxon>
        <taxon>Pseudonocardiaceae</taxon>
        <taxon>Lentzea</taxon>
    </lineage>
</organism>
<gene>
    <name evidence="2" type="ORF">ACFOWZ_10970</name>
</gene>
<sequence>MIKATFGEIEAAAATITSSSKAIDDLNDQLKQKVTSTLAGWEGSAGETYQQAQANWDTASEDLNRVLASIGVAVQQAAEAYRQAEQQNTSRW</sequence>
<name>A0ABV8BNZ9_9PSEU</name>
<dbReference type="Pfam" id="PF06013">
    <property type="entry name" value="WXG100"/>
    <property type="match status" value="1"/>
</dbReference>
<dbReference type="Gene3D" id="1.10.287.1060">
    <property type="entry name" value="ESAT-6-like"/>
    <property type="match status" value="1"/>
</dbReference>
<evidence type="ECO:0000313" key="2">
    <source>
        <dbReference type="EMBL" id="MFC3891998.1"/>
    </source>
</evidence>
<evidence type="ECO:0000256" key="1">
    <source>
        <dbReference type="RuleBase" id="RU362001"/>
    </source>
</evidence>
<proteinExistence type="inferred from homology"/>
<comment type="similarity">
    <text evidence="1">Belongs to the WXG100 family.</text>
</comment>
<dbReference type="RefSeq" id="WP_382371689.1">
    <property type="nucleotide sequence ID" value="NZ_JBHRZI010000011.1"/>
</dbReference>
<dbReference type="EMBL" id="JBHRZI010000011">
    <property type="protein sequence ID" value="MFC3891998.1"/>
    <property type="molecule type" value="Genomic_DNA"/>
</dbReference>
<protein>
    <recommendedName>
        <fullName evidence="1">ESAT-6-like protein</fullName>
    </recommendedName>
</protein>
<keyword evidence="3" id="KW-1185">Reference proteome</keyword>